<dbReference type="PANTHER" id="PTHR47172">
    <property type="entry name" value="OS01G0976800 PROTEIN"/>
    <property type="match status" value="1"/>
</dbReference>
<evidence type="ECO:0000259" key="8">
    <source>
        <dbReference type="PROSITE" id="PS50114"/>
    </source>
</evidence>
<dbReference type="GO" id="GO:0008270">
    <property type="term" value="F:zinc ion binding"/>
    <property type="evidence" value="ECO:0007669"/>
    <property type="project" value="UniProtKB-KW"/>
</dbReference>
<gene>
    <name evidence="9" type="ORF">BDBG_06590</name>
</gene>
<dbReference type="STRING" id="559298.A0A179UUG3"/>
<feature type="compositionally biased region" description="Polar residues" evidence="7">
    <location>
        <begin position="541"/>
        <end position="550"/>
    </location>
</feature>
<evidence type="ECO:0000313" key="10">
    <source>
        <dbReference type="Proteomes" id="UP000002038"/>
    </source>
</evidence>
<feature type="region of interest" description="Disordered" evidence="7">
    <location>
        <begin position="521"/>
        <end position="550"/>
    </location>
</feature>
<sequence>MVTGEAGRHWPVYGVSGSATAPFQSPRREADGVKEHGNSLHHQSDAHRESLPSIGQLDLETAKSDRQRSSAQFPPGAAGLSVSTAPQVNPTTVNHPGHHSYNYLSSAGSAQVSPTDTRHPGDEDKDQKSPNQTLHTIQRQSLPSIHEALGSDTLPYSHTASSSSNPGQPPVSSAMPSNIVARPGAEGPSGPPNPFLTSTLFLRDNPFSAHSSAQSGPPHPEGQRSSFASTQSQGSRNPSIPSLSSGKSPTQSSKTGTPSLTNSQSSSYEFSGPSSAGAMSSSNNYPPYSQPAPFGAHAPNGPPSLQYHTAPYESRSGFVPPWNQNGIDPARIEDMQQGVRVTNGTTAPHSESVKRQLDGYDVESSYLEIVEGCSRVAEFASHFGAKAHQSNRPGPVVGLIPQLAEIDDLVLTLRRTSDALARIRSLAVEQVLAEQQAEQRAQGPVYKTNGIRKEGQPPMYREDFKGGGGFAGGDTKKRRGKAAPPGRCHSCNRAETPEWRRGPDGARTLCNACGLHYAKLTRKAGNNKPSSLGPNLRPKNSVDSRSSTRS</sequence>
<feature type="compositionally biased region" description="Polar residues" evidence="7">
    <location>
        <begin position="102"/>
        <end position="115"/>
    </location>
</feature>
<dbReference type="GO" id="GO:0043565">
    <property type="term" value="F:sequence-specific DNA binding"/>
    <property type="evidence" value="ECO:0007669"/>
    <property type="project" value="InterPro"/>
</dbReference>
<feature type="domain" description="GATA-type" evidence="8">
    <location>
        <begin position="487"/>
        <end position="517"/>
    </location>
</feature>
<accession>A0A179UUG3</accession>
<evidence type="ECO:0000256" key="1">
    <source>
        <dbReference type="ARBA" id="ARBA00022723"/>
    </source>
</evidence>
<feature type="compositionally biased region" description="Basic and acidic residues" evidence="7">
    <location>
        <begin position="26"/>
        <end position="50"/>
    </location>
</feature>
<feature type="region of interest" description="Disordered" evidence="7">
    <location>
        <begin position="447"/>
        <end position="488"/>
    </location>
</feature>
<feature type="compositionally biased region" description="Basic and acidic residues" evidence="7">
    <location>
        <begin position="116"/>
        <end position="128"/>
    </location>
</feature>
<name>A0A179UUG3_BLAGS</name>
<dbReference type="SUPFAM" id="SSF57716">
    <property type="entry name" value="Glucocorticoid receptor-like (DNA-binding domain)"/>
    <property type="match status" value="1"/>
</dbReference>
<dbReference type="RefSeq" id="XP_002623151.1">
    <property type="nucleotide sequence ID" value="XM_002623105.2"/>
</dbReference>
<feature type="compositionally biased region" description="Low complexity" evidence="7">
    <location>
        <begin position="271"/>
        <end position="287"/>
    </location>
</feature>
<dbReference type="EMBL" id="GG657461">
    <property type="protein sequence ID" value="OAT10798.1"/>
    <property type="molecule type" value="Genomic_DNA"/>
</dbReference>
<protein>
    <submittedName>
        <fullName evidence="9">NsdD protein</fullName>
    </submittedName>
</protein>
<dbReference type="PANTHER" id="PTHR47172:SF24">
    <property type="entry name" value="GATA ZINC FINGER DOMAIN-CONTAINING PROTEIN 14-RELATED"/>
    <property type="match status" value="1"/>
</dbReference>
<dbReference type="InterPro" id="IPR013088">
    <property type="entry name" value="Znf_NHR/GATA"/>
</dbReference>
<keyword evidence="4" id="KW-0805">Transcription regulation</keyword>
<dbReference type="VEuPathDB" id="FungiDB:BDBG_06590"/>
<evidence type="ECO:0000256" key="7">
    <source>
        <dbReference type="SAM" id="MobiDB-lite"/>
    </source>
</evidence>
<evidence type="ECO:0000256" key="4">
    <source>
        <dbReference type="ARBA" id="ARBA00023015"/>
    </source>
</evidence>
<dbReference type="PROSITE" id="PS50114">
    <property type="entry name" value="GATA_ZN_FINGER_2"/>
    <property type="match status" value="1"/>
</dbReference>
<dbReference type="PROSITE" id="PS00344">
    <property type="entry name" value="GATA_ZN_FINGER_1"/>
    <property type="match status" value="1"/>
</dbReference>
<evidence type="ECO:0000256" key="2">
    <source>
        <dbReference type="ARBA" id="ARBA00022771"/>
    </source>
</evidence>
<organism evidence="9 10">
    <name type="scientific">Blastomyces gilchristii (strain SLH14081)</name>
    <name type="common">Blastomyces dermatitidis</name>
    <dbReference type="NCBI Taxonomy" id="559298"/>
    <lineage>
        <taxon>Eukaryota</taxon>
        <taxon>Fungi</taxon>
        <taxon>Dikarya</taxon>
        <taxon>Ascomycota</taxon>
        <taxon>Pezizomycotina</taxon>
        <taxon>Eurotiomycetes</taxon>
        <taxon>Eurotiomycetidae</taxon>
        <taxon>Onygenales</taxon>
        <taxon>Ajellomycetaceae</taxon>
        <taxon>Blastomyces</taxon>
    </lineage>
</organism>
<dbReference type="Proteomes" id="UP000002038">
    <property type="component" value="Unassembled WGS sequence"/>
</dbReference>
<dbReference type="Gene3D" id="3.30.50.10">
    <property type="entry name" value="Erythroid Transcription Factor GATA-1, subunit A"/>
    <property type="match status" value="1"/>
</dbReference>
<evidence type="ECO:0000256" key="5">
    <source>
        <dbReference type="ARBA" id="ARBA00023163"/>
    </source>
</evidence>
<dbReference type="AlphaFoldDB" id="A0A179UUG3"/>
<dbReference type="CDD" id="cd00202">
    <property type="entry name" value="ZnF_GATA"/>
    <property type="match status" value="1"/>
</dbReference>
<feature type="compositionally biased region" description="Basic and acidic residues" evidence="7">
    <location>
        <begin position="451"/>
        <end position="465"/>
    </location>
</feature>
<dbReference type="GeneID" id="8509171"/>
<feature type="compositionally biased region" description="Polar residues" evidence="7">
    <location>
        <begin position="154"/>
        <end position="176"/>
    </location>
</feature>
<feature type="compositionally biased region" description="Polar residues" evidence="7">
    <location>
        <begin position="81"/>
        <end position="94"/>
    </location>
</feature>
<dbReference type="KEGG" id="bgh:BDBG_06590"/>
<keyword evidence="1" id="KW-0479">Metal-binding</keyword>
<reference evidence="10" key="1">
    <citation type="journal article" date="2015" name="PLoS Genet.">
        <title>The dynamic genome and transcriptome of the human fungal pathogen Blastomyces and close relative Emmonsia.</title>
        <authorList>
            <person name="Munoz J.F."/>
            <person name="Gauthier G.M."/>
            <person name="Desjardins C.A."/>
            <person name="Gallo J.E."/>
            <person name="Holder J."/>
            <person name="Sullivan T.D."/>
            <person name="Marty A.J."/>
            <person name="Carmen J.C."/>
            <person name="Chen Z."/>
            <person name="Ding L."/>
            <person name="Gujja S."/>
            <person name="Magrini V."/>
            <person name="Misas E."/>
            <person name="Mitreva M."/>
            <person name="Priest M."/>
            <person name="Saif S."/>
            <person name="Whiston E.A."/>
            <person name="Young S."/>
            <person name="Zeng Q."/>
            <person name="Goldman W.E."/>
            <person name="Mardis E.R."/>
            <person name="Taylor J.W."/>
            <person name="McEwen J.G."/>
            <person name="Clay O.K."/>
            <person name="Klein B.S."/>
            <person name="Cuomo C.A."/>
        </authorList>
    </citation>
    <scope>NUCLEOTIDE SEQUENCE [LARGE SCALE GENOMIC DNA]</scope>
    <source>
        <strain evidence="10">SLH14081</strain>
    </source>
</reference>
<dbReference type="SMART" id="SM00401">
    <property type="entry name" value="ZnF_GATA"/>
    <property type="match status" value="1"/>
</dbReference>
<keyword evidence="10" id="KW-1185">Reference proteome</keyword>
<dbReference type="OrthoDB" id="2162994at2759"/>
<feature type="compositionally biased region" description="Polar residues" evidence="7">
    <location>
        <begin position="223"/>
        <end position="269"/>
    </location>
</feature>
<evidence type="ECO:0000256" key="6">
    <source>
        <dbReference type="PROSITE-ProRule" id="PRU00094"/>
    </source>
</evidence>
<evidence type="ECO:0000313" key="9">
    <source>
        <dbReference type="EMBL" id="OAT10798.1"/>
    </source>
</evidence>
<dbReference type="InterPro" id="IPR000679">
    <property type="entry name" value="Znf_GATA"/>
</dbReference>
<keyword evidence="2 6" id="KW-0863">Zinc-finger</keyword>
<proteinExistence type="predicted"/>
<dbReference type="GO" id="GO:0006355">
    <property type="term" value="P:regulation of DNA-templated transcription"/>
    <property type="evidence" value="ECO:0007669"/>
    <property type="project" value="InterPro"/>
</dbReference>
<keyword evidence="5" id="KW-0804">Transcription</keyword>
<feature type="region of interest" description="Disordered" evidence="7">
    <location>
        <begin position="1"/>
        <end position="318"/>
    </location>
</feature>
<keyword evidence="3" id="KW-0862">Zinc</keyword>
<dbReference type="Pfam" id="PF00320">
    <property type="entry name" value="GATA"/>
    <property type="match status" value="1"/>
</dbReference>
<feature type="compositionally biased region" description="Polar residues" evidence="7">
    <location>
        <begin position="129"/>
        <end position="143"/>
    </location>
</feature>
<evidence type="ECO:0000256" key="3">
    <source>
        <dbReference type="ARBA" id="ARBA00022833"/>
    </source>
</evidence>